<reference evidence="1" key="1">
    <citation type="journal article" date="2020" name="Stud. Mycol.">
        <title>101 Dothideomycetes genomes: a test case for predicting lifestyles and emergence of pathogens.</title>
        <authorList>
            <person name="Haridas S."/>
            <person name="Albert R."/>
            <person name="Binder M."/>
            <person name="Bloem J."/>
            <person name="Labutti K."/>
            <person name="Salamov A."/>
            <person name="Andreopoulos B."/>
            <person name="Baker S."/>
            <person name="Barry K."/>
            <person name="Bills G."/>
            <person name="Bluhm B."/>
            <person name="Cannon C."/>
            <person name="Castanera R."/>
            <person name="Culley D."/>
            <person name="Daum C."/>
            <person name="Ezra D."/>
            <person name="Gonzalez J."/>
            <person name="Henrissat B."/>
            <person name="Kuo A."/>
            <person name="Liang C."/>
            <person name="Lipzen A."/>
            <person name="Lutzoni F."/>
            <person name="Magnuson J."/>
            <person name="Mondo S."/>
            <person name="Nolan M."/>
            <person name="Ohm R."/>
            <person name="Pangilinan J."/>
            <person name="Park H.-J."/>
            <person name="Ramirez L."/>
            <person name="Alfaro M."/>
            <person name="Sun H."/>
            <person name="Tritt A."/>
            <person name="Yoshinaga Y."/>
            <person name="Zwiers L.-H."/>
            <person name="Turgeon B."/>
            <person name="Goodwin S."/>
            <person name="Spatafora J."/>
            <person name="Crous P."/>
            <person name="Grigoriev I."/>
        </authorList>
    </citation>
    <scope>NUCLEOTIDE SEQUENCE</scope>
    <source>
        <strain evidence="1">CBS 525.71</strain>
    </source>
</reference>
<dbReference type="Proteomes" id="UP000799754">
    <property type="component" value="Unassembled WGS sequence"/>
</dbReference>
<sequence length="229" mass="24902">MAPTAKPRVPNKAASKHLKNTVRVPLVKHGQKRPHARSTSELAAKSKGALLGIVKDYAVSKAPKLIKSLALKTAIAKWIESIETLALGPHPEKTKKEDLVEAFGLKTTAPKTKGNKVGNDAPSKKPAQKKAASPTEDKEVEERNGTLNATFSTAFYPAQILDTRVPKLEEALVFFGTNIPLLPQGGQRYLYGAGTIEVTHTLNEQLTQEELLQGAEAYGLILRHLFPEE</sequence>
<keyword evidence="2" id="KW-1185">Reference proteome</keyword>
<evidence type="ECO:0000313" key="2">
    <source>
        <dbReference type="Proteomes" id="UP000799754"/>
    </source>
</evidence>
<name>A0ACB6SIN0_9PLEO</name>
<evidence type="ECO:0000313" key="1">
    <source>
        <dbReference type="EMBL" id="KAF2633857.1"/>
    </source>
</evidence>
<protein>
    <submittedName>
        <fullName evidence="1">Uncharacterized protein</fullName>
    </submittedName>
</protein>
<comment type="caution">
    <text evidence="1">The sequence shown here is derived from an EMBL/GenBank/DDBJ whole genome shotgun (WGS) entry which is preliminary data.</text>
</comment>
<dbReference type="EMBL" id="MU006701">
    <property type="protein sequence ID" value="KAF2633857.1"/>
    <property type="molecule type" value="Genomic_DNA"/>
</dbReference>
<proteinExistence type="predicted"/>
<accession>A0ACB6SIN0</accession>
<gene>
    <name evidence="1" type="ORF">BU25DRAFT_486860</name>
</gene>
<organism evidence="1 2">
    <name type="scientific">Macroventuria anomochaeta</name>
    <dbReference type="NCBI Taxonomy" id="301207"/>
    <lineage>
        <taxon>Eukaryota</taxon>
        <taxon>Fungi</taxon>
        <taxon>Dikarya</taxon>
        <taxon>Ascomycota</taxon>
        <taxon>Pezizomycotina</taxon>
        <taxon>Dothideomycetes</taxon>
        <taxon>Pleosporomycetidae</taxon>
        <taxon>Pleosporales</taxon>
        <taxon>Pleosporineae</taxon>
        <taxon>Didymellaceae</taxon>
        <taxon>Macroventuria</taxon>
    </lineage>
</organism>